<dbReference type="RefSeq" id="WP_182326261.1">
    <property type="nucleotide sequence ID" value="NZ_CP058554.1"/>
</dbReference>
<name>A0A7G5ECV7_9BURK</name>
<dbReference type="InterPro" id="IPR045351">
    <property type="entry name" value="DUF6531"/>
</dbReference>
<dbReference type="Gene3D" id="2.180.10.10">
    <property type="entry name" value="RHS repeat-associated core"/>
    <property type="match status" value="5"/>
</dbReference>
<dbReference type="InterPro" id="IPR054246">
    <property type="entry name" value="DUF6973"/>
</dbReference>
<dbReference type="Pfam" id="PF03527">
    <property type="entry name" value="RHS"/>
    <property type="match status" value="1"/>
</dbReference>
<dbReference type="Proteomes" id="UP000515240">
    <property type="component" value="Chromosome"/>
</dbReference>
<feature type="domain" description="RHS protein conserved region" evidence="1">
    <location>
        <begin position="1355"/>
        <end position="1391"/>
    </location>
</feature>
<evidence type="ECO:0000313" key="4">
    <source>
        <dbReference type="EMBL" id="QMV71832.1"/>
    </source>
</evidence>
<dbReference type="InterPro" id="IPR001826">
    <property type="entry name" value="RHS"/>
</dbReference>
<reference evidence="4 5" key="1">
    <citation type="journal article" date="2020" name="G3 (Bethesda)">
        <title>CeMbio - The Caenorhabditis elegans Microbiome Resource.</title>
        <authorList>
            <person name="Dirksen P."/>
            <person name="Assie A."/>
            <person name="Zimmermann J."/>
            <person name="Zhang F."/>
            <person name="Tietje A.M."/>
            <person name="Marsh S.A."/>
            <person name="Felix M.A."/>
            <person name="Shapira M."/>
            <person name="Kaleta C."/>
            <person name="Schulenburg H."/>
            <person name="Samuel B."/>
        </authorList>
    </citation>
    <scope>NUCLEOTIDE SEQUENCE [LARGE SCALE GENOMIC DNA]</scope>
    <source>
        <strain evidence="4 5">BIGb0172</strain>
    </source>
</reference>
<evidence type="ECO:0000259" key="3">
    <source>
        <dbReference type="Pfam" id="PF22322"/>
    </source>
</evidence>
<dbReference type="Pfam" id="PF22322">
    <property type="entry name" value="DUF6973"/>
    <property type="match status" value="1"/>
</dbReference>
<keyword evidence="5" id="KW-1185">Reference proteome</keyword>
<dbReference type="NCBIfam" id="TIGR01643">
    <property type="entry name" value="YD_repeat_2x"/>
    <property type="match status" value="5"/>
</dbReference>
<proteinExistence type="predicted"/>
<evidence type="ECO:0000313" key="5">
    <source>
        <dbReference type="Proteomes" id="UP000515240"/>
    </source>
</evidence>
<protein>
    <submittedName>
        <fullName evidence="4">RHS repeat protein</fullName>
    </submittedName>
</protein>
<dbReference type="InterPro" id="IPR050708">
    <property type="entry name" value="T6SS_VgrG/RHS"/>
</dbReference>
<dbReference type="PANTHER" id="PTHR32305:SF15">
    <property type="entry name" value="PROTEIN RHSA-RELATED"/>
    <property type="match status" value="1"/>
</dbReference>
<feature type="domain" description="DUF6973" evidence="3">
    <location>
        <begin position="1471"/>
        <end position="1568"/>
    </location>
</feature>
<dbReference type="InterPro" id="IPR031325">
    <property type="entry name" value="RHS_repeat"/>
</dbReference>
<evidence type="ECO:0000259" key="1">
    <source>
        <dbReference type="Pfam" id="PF03527"/>
    </source>
</evidence>
<dbReference type="InterPro" id="IPR022385">
    <property type="entry name" value="Rhs_assc_core"/>
</dbReference>
<dbReference type="PROSITE" id="PS51257">
    <property type="entry name" value="PROKAR_LIPOPROTEIN"/>
    <property type="match status" value="1"/>
</dbReference>
<dbReference type="NCBIfam" id="TIGR03696">
    <property type="entry name" value="Rhs_assc_core"/>
    <property type="match status" value="1"/>
</dbReference>
<dbReference type="PANTHER" id="PTHR32305">
    <property type="match status" value="1"/>
</dbReference>
<dbReference type="EMBL" id="CP058554">
    <property type="protein sequence ID" value="QMV71832.1"/>
    <property type="molecule type" value="Genomic_DNA"/>
</dbReference>
<sequence length="1597" mass="177276">MSGKPAARIDDKVKYARIVTGSRTVLIGTQGGVACSVCPGGKAVGNPVNPQLGAKVLSGSSDLDFALPGAMPIVWQRQYSSYVNAQHGGHCGVLGYGWGLPTDLRIKVEASATLLHDSQGRTITFDALAAGESIYSPSEDIWLLRSGRHPGNLANDLAAMTGPAKFNERGAADSFEAPPPYSEQAPLWWQGRFSWIRRDMACGDLMILAANGSGDTVWVFGPANWQEIEAARKAMKAQKAEGKPVTVQEPDIDSNWILLGKVDRLGRSQRYFWSKVLGQERITSIDDGVSRGYALHYTQVIAAQDAQHYTHADGNFFWQADTGVRLTRVDLRRDPSAPMLQTESLTLVKYGYSDQGDLTSVTNRHGQVVRRFAWRNHLMIAHQERSGPEHHYAYDRYEPGGQAIEQRNQDGLDYLFAYEALPEVDGQPRRACVVRDSLGRVDKYIFQGEAGLARLVEHTRADGSTIKRKYNQYGHLTQVTDPLGRSVYMAVSPMGQLLATQGPDGSRSSQRFDDTTNLLQSSTDAAGRTTHYDHDYHHRLTAVTLPGGSSEQYHYPNITGSPSDLAIRANADKPIRITDANGRDKHISYTPTGQTASYTDCSGQSTHYEYNRWGQTTTVRNALGERVAYEYNEQDQLRWVYYPDGSTEHYQYDAQGQVVEVKAGRSNDRDGKTPVSTTAASVRMAYDLWGRLTSRSHAGQHLGFAYDTAGRLTQLTNENGEHTLFAWDVMDRLSQETGFDARVQSYEYDAAGQLVQSADGWAAEQSLAAHTSHYEWTISGQLAARHLPATDLLPATTQRYEWGKVGELLQASVWHQIEADDVGPRRHPATEGILQSQAVIERDAAGRVIGEVQRLYKAPTADPTTNPFASPEIEFEHRISHQLDTLGNRQGSQLQGLGEVGYLLYGAGHVHDITWQGESLVNFERDALHREIHRQVLTDIKNQTPGETTAKPLYRKLGWDAAGRMETMQWMGLEQGSALDDMLSIPGASQGGATTTRVAQTLLGAMSARQYYYDSLGQMVSMRSHAGISRFAYDGAGRLTGAHTPHAGSQRWQFDPAGNRLPIAGPETKPATPDAITGHLNETDRLRAQQRAAVQANPITKEQLLRSDFNPLQADPDPAHNQPLHTSKRWAGNRVAYYENQEDASSQGAKIHYQYDSRGNRTQSLDEATGRKLELMYDSGNQLVQVVVEEAGQRNTQSYRYDAFGRRLAKYNAPSNGSSSEEKGTDYFGWDGDRLIHTERFNSANVKDEAGAAQPEVVHTIYEPGSFTPLIQLHRASKAAPDLGEQLLANTSPGVVQDALRSALADIKALNASLPQNIAYLSMSKDVQAFMREQLQDYEQTVSAQRKEAAQKVEIRHYLCDHLGTPNALIREDSRLDWAVQLDAWGNVRAEHNPGDLYQPIRLPGQHADGATGLYYNRHRYYDSGEGDYINQDPIGLLGGLHASGYVRNPLTKYDSLGLIEELAHIWNIGPLDAWNTRADNSEAFKRTREKFPPSERHNGTGDAFRHCYWSCLMSIRMGVDQAKKVGDTHEVYGTKELQPKKEEIMDYHNNSKGRECSVLSKDKNDCEMKCDEKLGNGELWFIDKSTGLLDTAIKIP</sequence>
<organism evidence="4 5">
    <name type="scientific">Comamonas piscis</name>
    <dbReference type="NCBI Taxonomy" id="1562974"/>
    <lineage>
        <taxon>Bacteria</taxon>
        <taxon>Pseudomonadati</taxon>
        <taxon>Pseudomonadota</taxon>
        <taxon>Betaproteobacteria</taxon>
        <taxon>Burkholderiales</taxon>
        <taxon>Comamonadaceae</taxon>
        <taxon>Comamonas</taxon>
    </lineage>
</organism>
<dbReference type="Pfam" id="PF05593">
    <property type="entry name" value="RHS_repeat"/>
    <property type="match status" value="4"/>
</dbReference>
<dbReference type="Pfam" id="PF20148">
    <property type="entry name" value="DUF6531"/>
    <property type="match status" value="1"/>
</dbReference>
<feature type="domain" description="DUF6531" evidence="2">
    <location>
        <begin position="45"/>
        <end position="125"/>
    </location>
</feature>
<gene>
    <name evidence="4" type="ORF">HS961_02705</name>
</gene>
<dbReference type="KEGG" id="cpis:HS961_02705"/>
<dbReference type="InterPro" id="IPR006530">
    <property type="entry name" value="YD"/>
</dbReference>
<accession>A0A7G5ECV7</accession>
<dbReference type="PRINTS" id="PR00394">
    <property type="entry name" value="RHSPROTEIN"/>
</dbReference>
<evidence type="ECO:0000259" key="2">
    <source>
        <dbReference type="Pfam" id="PF20148"/>
    </source>
</evidence>